<feature type="chain" id="PRO_5004084684" evidence="15">
    <location>
        <begin position="20"/>
        <end position="447"/>
    </location>
</feature>
<evidence type="ECO:0000256" key="4">
    <source>
        <dbReference type="ARBA" id="ARBA00022670"/>
    </source>
</evidence>
<evidence type="ECO:0000256" key="15">
    <source>
        <dbReference type="SAM" id="SignalP"/>
    </source>
</evidence>
<dbReference type="SUPFAM" id="SSF50630">
    <property type="entry name" value="Acid proteases"/>
    <property type="match status" value="1"/>
</dbReference>
<evidence type="ECO:0000259" key="16">
    <source>
        <dbReference type="PROSITE" id="PS51767"/>
    </source>
</evidence>
<name>M7SJJ9_EUTLA</name>
<keyword evidence="6 13" id="KW-0064">Aspartyl protease</keyword>
<evidence type="ECO:0000313" key="17">
    <source>
        <dbReference type="EMBL" id="EMR66519.1"/>
    </source>
</evidence>
<dbReference type="InterPro" id="IPR001969">
    <property type="entry name" value="Aspartic_peptidase_AS"/>
</dbReference>
<dbReference type="GO" id="GO:0004190">
    <property type="term" value="F:aspartic-type endopeptidase activity"/>
    <property type="evidence" value="ECO:0007669"/>
    <property type="project" value="UniProtKB-KW"/>
</dbReference>
<dbReference type="KEGG" id="ela:UCREL1_6492"/>
<evidence type="ECO:0000256" key="13">
    <source>
        <dbReference type="RuleBase" id="RU000454"/>
    </source>
</evidence>
<dbReference type="GO" id="GO:0005886">
    <property type="term" value="C:plasma membrane"/>
    <property type="evidence" value="ECO:0007669"/>
    <property type="project" value="UniProtKB-SubCell"/>
</dbReference>
<dbReference type="Proteomes" id="UP000012174">
    <property type="component" value="Unassembled WGS sequence"/>
</dbReference>
<comment type="subcellular location">
    <subcellularLocation>
        <location evidence="1">Cell membrane</location>
    </subcellularLocation>
</comment>
<dbReference type="PANTHER" id="PTHR47966:SF75">
    <property type="entry name" value="ENDOPEPTIDASE (CTSD), PUTATIVE (AFU_ORTHOLOGUE AFUA_4G07040)-RELATED"/>
    <property type="match status" value="1"/>
</dbReference>
<dbReference type="GO" id="GO:0006508">
    <property type="term" value="P:proteolysis"/>
    <property type="evidence" value="ECO:0007669"/>
    <property type="project" value="UniProtKB-KW"/>
</dbReference>
<dbReference type="InterPro" id="IPR021109">
    <property type="entry name" value="Peptidase_aspartic_dom_sf"/>
</dbReference>
<evidence type="ECO:0000256" key="9">
    <source>
        <dbReference type="ARBA" id="ARBA00023180"/>
    </source>
</evidence>
<gene>
    <name evidence="17" type="ORF">UCREL1_6492</name>
</gene>
<dbReference type="OrthoDB" id="660550at2759"/>
<evidence type="ECO:0000256" key="6">
    <source>
        <dbReference type="ARBA" id="ARBA00022750"/>
    </source>
</evidence>
<feature type="active site" evidence="11">
    <location>
        <position position="155"/>
    </location>
</feature>
<dbReference type="PROSITE" id="PS00141">
    <property type="entry name" value="ASP_PROTEASE"/>
    <property type="match status" value="1"/>
</dbReference>
<dbReference type="FunFam" id="2.40.70.10:FF:000060">
    <property type="entry name" value="Aspartic-type endopeptidase ctsD"/>
    <property type="match status" value="1"/>
</dbReference>
<proteinExistence type="inferred from homology"/>
<dbReference type="InterPro" id="IPR034164">
    <property type="entry name" value="Pepsin-like_dom"/>
</dbReference>
<evidence type="ECO:0000256" key="2">
    <source>
        <dbReference type="ARBA" id="ARBA00007447"/>
    </source>
</evidence>
<feature type="domain" description="Peptidase A1" evidence="16">
    <location>
        <begin position="137"/>
        <end position="436"/>
    </location>
</feature>
<evidence type="ECO:0000256" key="8">
    <source>
        <dbReference type="ARBA" id="ARBA00023136"/>
    </source>
</evidence>
<feature type="disulfide bond" evidence="12">
    <location>
        <begin position="366"/>
        <end position="398"/>
    </location>
</feature>
<keyword evidence="9" id="KW-0325">Glycoprotein</keyword>
<dbReference type="AlphaFoldDB" id="M7SJJ9"/>
<evidence type="ECO:0000256" key="3">
    <source>
        <dbReference type="ARBA" id="ARBA00022475"/>
    </source>
</evidence>
<keyword evidence="7 13" id="KW-0378">Hydrolase</keyword>
<evidence type="ECO:0000256" key="11">
    <source>
        <dbReference type="PIRSR" id="PIRSR601461-1"/>
    </source>
</evidence>
<evidence type="ECO:0000256" key="14">
    <source>
        <dbReference type="SAM" id="MobiDB-lite"/>
    </source>
</evidence>
<protein>
    <submittedName>
        <fullName evidence="17">Putative aspartic-type endopeptidase protein</fullName>
    </submittedName>
</protein>
<accession>M7SJJ9</accession>
<sequence>MRQALILFQLSLWVSTVYAFYPFVPEYRIAEGRNGAKQRASRSATALDSKTVQTNGFITFPISRRAPADSDESLINRISRIADGLAMKYGSQTQSKTPQEEDTNFSRRDNDFEVVEAEEPTGENSAGILQDGTDFSYFLEVKFGAEEKPLYMLLDTGASTTWVMGHDCESDACTKHDSFGPDDSSTFKDTGSSFSIMYGTGEVSGNLVTDSMSVAGITTTLDFGLANVTSSEFSRFPFEGILGLSTSSDSFFSALKEAGSLDANVIGISLARASDGVNNGEISFGALDQGKYEGDITYASLVSDNSWAIPLDDVTVDGNPVGITGKTAYLDTGTTYAFAPEDQVKTLFDSVPGASSEDGRTYTVPCDSEVPVAFTFGGASWSISSADLLSDPSDDGVCTANIFGMEVVKGNWLLGDVFLKNVYSVFDMDQSRIGKLLIGCNETRSDG</sequence>
<dbReference type="eggNOG" id="KOG1339">
    <property type="taxonomic scope" value="Eukaryota"/>
</dbReference>
<comment type="similarity">
    <text evidence="2 13">Belongs to the peptidase A1 family.</text>
</comment>
<reference evidence="18" key="1">
    <citation type="journal article" date="2013" name="Genome Announc.">
        <title>Draft genome sequence of the grapevine dieback fungus Eutypa lata UCR-EL1.</title>
        <authorList>
            <person name="Blanco-Ulate B."/>
            <person name="Rolshausen P.E."/>
            <person name="Cantu D."/>
        </authorList>
    </citation>
    <scope>NUCLEOTIDE SEQUENCE [LARGE SCALE GENOMIC DNA]</scope>
    <source>
        <strain evidence="18">UCR-EL1</strain>
    </source>
</reference>
<keyword evidence="18" id="KW-1185">Reference proteome</keyword>
<keyword evidence="4 13" id="KW-0645">Protease</keyword>
<dbReference type="Gene3D" id="2.40.70.10">
    <property type="entry name" value="Acid Proteases"/>
    <property type="match status" value="2"/>
</dbReference>
<dbReference type="InterPro" id="IPR033121">
    <property type="entry name" value="PEPTIDASE_A1"/>
</dbReference>
<dbReference type="Pfam" id="PF00026">
    <property type="entry name" value="Asp"/>
    <property type="match status" value="1"/>
</dbReference>
<dbReference type="OMA" id="AASNTWV"/>
<keyword evidence="3" id="KW-1003">Cell membrane</keyword>
<keyword evidence="10" id="KW-0449">Lipoprotein</keyword>
<dbReference type="EMBL" id="KB706639">
    <property type="protein sequence ID" value="EMR66519.1"/>
    <property type="molecule type" value="Genomic_DNA"/>
</dbReference>
<keyword evidence="12" id="KW-1015">Disulfide bond</keyword>
<dbReference type="HOGENOM" id="CLU_013253_10_1_1"/>
<feature type="region of interest" description="Disordered" evidence="14">
    <location>
        <begin position="89"/>
        <end position="110"/>
    </location>
</feature>
<dbReference type="CDD" id="cd05471">
    <property type="entry name" value="pepsin_like"/>
    <property type="match status" value="1"/>
</dbReference>
<evidence type="ECO:0000256" key="7">
    <source>
        <dbReference type="ARBA" id="ARBA00022801"/>
    </source>
</evidence>
<evidence type="ECO:0000256" key="12">
    <source>
        <dbReference type="PIRSR" id="PIRSR601461-2"/>
    </source>
</evidence>
<dbReference type="PANTHER" id="PTHR47966">
    <property type="entry name" value="BETA-SITE APP-CLEAVING ENZYME, ISOFORM A-RELATED"/>
    <property type="match status" value="1"/>
</dbReference>
<feature type="disulfide bond" evidence="12">
    <location>
        <begin position="168"/>
        <end position="173"/>
    </location>
</feature>
<dbReference type="PROSITE" id="PS51767">
    <property type="entry name" value="PEPTIDASE_A1"/>
    <property type="match status" value="1"/>
</dbReference>
<dbReference type="FunFam" id="2.40.70.10:FF:000085">
    <property type="entry name" value="Aspartic-type endopeptidase (CtsD), putative"/>
    <property type="match status" value="1"/>
</dbReference>
<keyword evidence="8" id="KW-0472">Membrane</keyword>
<evidence type="ECO:0000256" key="10">
    <source>
        <dbReference type="ARBA" id="ARBA00023288"/>
    </source>
</evidence>
<feature type="active site" evidence="11">
    <location>
        <position position="331"/>
    </location>
</feature>
<dbReference type="PRINTS" id="PR00792">
    <property type="entry name" value="PEPSIN"/>
</dbReference>
<keyword evidence="5 15" id="KW-0732">Signal</keyword>
<evidence type="ECO:0000313" key="18">
    <source>
        <dbReference type="Proteomes" id="UP000012174"/>
    </source>
</evidence>
<evidence type="ECO:0000256" key="5">
    <source>
        <dbReference type="ARBA" id="ARBA00022729"/>
    </source>
</evidence>
<dbReference type="InterPro" id="IPR001461">
    <property type="entry name" value="Aspartic_peptidase_A1"/>
</dbReference>
<feature type="signal peptide" evidence="15">
    <location>
        <begin position="1"/>
        <end position="19"/>
    </location>
</feature>
<evidence type="ECO:0000256" key="1">
    <source>
        <dbReference type="ARBA" id="ARBA00004236"/>
    </source>
</evidence>
<organism evidence="17 18">
    <name type="scientific">Eutypa lata (strain UCR-EL1)</name>
    <name type="common">Grapevine dieback disease fungus</name>
    <name type="synonym">Eutypa armeniacae</name>
    <dbReference type="NCBI Taxonomy" id="1287681"/>
    <lineage>
        <taxon>Eukaryota</taxon>
        <taxon>Fungi</taxon>
        <taxon>Dikarya</taxon>
        <taxon>Ascomycota</taxon>
        <taxon>Pezizomycotina</taxon>
        <taxon>Sordariomycetes</taxon>
        <taxon>Xylariomycetidae</taxon>
        <taxon>Xylariales</taxon>
        <taxon>Diatrypaceae</taxon>
        <taxon>Eutypa</taxon>
    </lineage>
</organism>
<dbReference type="MEROPS" id="A01.077"/>